<dbReference type="AlphaFoldDB" id="A0A382HQA0"/>
<gene>
    <name evidence="1" type="ORF">METZ01_LOCUS242350</name>
</gene>
<feature type="non-terminal residue" evidence="1">
    <location>
        <position position="23"/>
    </location>
</feature>
<sequence length="23" mass="2361">VSQLLKVAPVGQPIVSDLAPTNN</sequence>
<protein>
    <submittedName>
        <fullName evidence="1">Uncharacterized protein</fullName>
    </submittedName>
</protein>
<dbReference type="EMBL" id="UINC01062661">
    <property type="protein sequence ID" value="SVB89496.1"/>
    <property type="molecule type" value="Genomic_DNA"/>
</dbReference>
<organism evidence="1">
    <name type="scientific">marine metagenome</name>
    <dbReference type="NCBI Taxonomy" id="408172"/>
    <lineage>
        <taxon>unclassified sequences</taxon>
        <taxon>metagenomes</taxon>
        <taxon>ecological metagenomes</taxon>
    </lineage>
</organism>
<reference evidence="1" key="1">
    <citation type="submission" date="2018-05" db="EMBL/GenBank/DDBJ databases">
        <authorList>
            <person name="Lanie J.A."/>
            <person name="Ng W.-L."/>
            <person name="Kazmierczak K.M."/>
            <person name="Andrzejewski T.M."/>
            <person name="Davidsen T.M."/>
            <person name="Wayne K.J."/>
            <person name="Tettelin H."/>
            <person name="Glass J.I."/>
            <person name="Rusch D."/>
            <person name="Podicherti R."/>
            <person name="Tsui H.-C.T."/>
            <person name="Winkler M.E."/>
        </authorList>
    </citation>
    <scope>NUCLEOTIDE SEQUENCE</scope>
</reference>
<feature type="non-terminal residue" evidence="1">
    <location>
        <position position="1"/>
    </location>
</feature>
<name>A0A382HQA0_9ZZZZ</name>
<accession>A0A382HQA0</accession>
<evidence type="ECO:0000313" key="1">
    <source>
        <dbReference type="EMBL" id="SVB89496.1"/>
    </source>
</evidence>
<proteinExistence type="predicted"/>